<evidence type="ECO:0000256" key="5">
    <source>
        <dbReference type="ARBA" id="ARBA00022692"/>
    </source>
</evidence>
<dbReference type="GO" id="GO:0016020">
    <property type="term" value="C:membrane"/>
    <property type="evidence" value="ECO:0007669"/>
    <property type="project" value="UniProtKB-SubCell"/>
</dbReference>
<dbReference type="Proteomes" id="UP000509704">
    <property type="component" value="Chromosome 4"/>
</dbReference>
<evidence type="ECO:0000313" key="10">
    <source>
        <dbReference type="Proteomes" id="UP000509704"/>
    </source>
</evidence>
<evidence type="ECO:0000256" key="6">
    <source>
        <dbReference type="ARBA" id="ARBA00022989"/>
    </source>
</evidence>
<comment type="caution">
    <text evidence="8">Lacks conserved residue(s) required for the propagation of feature annotation.</text>
</comment>
<accession>A0A7H9B1F5</accession>
<evidence type="ECO:0000256" key="2">
    <source>
        <dbReference type="ARBA" id="ARBA00004141"/>
    </source>
</evidence>
<feature type="transmembrane region" description="Helical" evidence="8">
    <location>
        <begin position="48"/>
        <end position="72"/>
    </location>
</feature>
<protein>
    <recommendedName>
        <fullName evidence="4 8">Defect at low temperature protein 1</fullName>
    </recommendedName>
</protein>
<keyword evidence="5 8" id="KW-0812">Transmembrane</keyword>
<evidence type="ECO:0000256" key="4">
    <source>
        <dbReference type="ARBA" id="ARBA00021353"/>
    </source>
</evidence>
<evidence type="ECO:0000256" key="3">
    <source>
        <dbReference type="ARBA" id="ARBA00005550"/>
    </source>
</evidence>
<dbReference type="OrthoDB" id="4096362at2759"/>
<comment type="similarity">
    <text evidence="3 8">Belongs to the DLT1 family.</text>
</comment>
<gene>
    <name evidence="8" type="primary">DLT1</name>
    <name evidence="9" type="ORF">HG535_0D00700</name>
</gene>
<keyword evidence="10" id="KW-1185">Reference proteome</keyword>
<keyword evidence="7 8" id="KW-0472">Membrane</keyword>
<dbReference type="PANTHER" id="PTHR40021">
    <property type="entry name" value="DEFECT AT LOW TEMPERATURE PROTEIN 1"/>
    <property type="match status" value="1"/>
</dbReference>
<evidence type="ECO:0000313" key="9">
    <source>
        <dbReference type="EMBL" id="QLG72363.1"/>
    </source>
</evidence>
<proteinExistence type="inferred from homology"/>
<sequence>MKPNGRLKVWLYRGSLGITVLFLLGFSIVLPVDSIAQAFQSSNNAFNTFIVIGALVAFGVVGIVIVFGRILFYRSCIQDIPRRYIPIAPGDLPHSRSRNMILENMERSKDLSLLFKKPKHPVIHPGLEPPVGCDEPKFEKIFPEFLNYSTCIKSLADRLKYQGIFLNNQSVDIKLGDTVADVVRNQFMVGCSDQGVLENTQRFIDLYETIQFSGKEPTREQFIEFVSLAIYFVDLSSTRDKRQTVLDPNSNFQPEINFNGDMWNTEVSRIPTNISVNPIQEVDSYNQDSELLPEGGTYLRKVNSSSTVAVRMPSHEIPSMHPNEHF</sequence>
<comment type="function">
    <text evidence="1 8">Required for growth under high-pressure and low-temperature conditions.</text>
</comment>
<reference evidence="9 10" key="1">
    <citation type="submission" date="2020-07" db="EMBL/GenBank/DDBJ databases">
        <title>The yeast mating-type switching endonuclease HO is a domesticated member of an unorthodox homing genetic element family.</title>
        <authorList>
            <person name="Coughlan A.Y."/>
            <person name="Lombardi L."/>
            <person name="Braun-Galleani S."/>
            <person name="Martos A.R."/>
            <person name="Galeote V."/>
            <person name="Bigey F."/>
            <person name="Dequin S."/>
            <person name="Byrne K.P."/>
            <person name="Wolfe K.H."/>
        </authorList>
    </citation>
    <scope>NUCLEOTIDE SEQUENCE [LARGE SCALE GENOMIC DNA]</scope>
    <source>
        <strain evidence="9 10">NRRL Y-6702</strain>
    </source>
</reference>
<evidence type="ECO:0000256" key="1">
    <source>
        <dbReference type="ARBA" id="ARBA00002489"/>
    </source>
</evidence>
<dbReference type="InterPro" id="IPR038869">
    <property type="entry name" value="DLT1"/>
</dbReference>
<keyword evidence="6 8" id="KW-1133">Transmembrane helix</keyword>
<dbReference type="EMBL" id="CP058607">
    <property type="protein sequence ID" value="QLG72363.1"/>
    <property type="molecule type" value="Genomic_DNA"/>
</dbReference>
<organism evidence="9 10">
    <name type="scientific">Zygotorulaspora mrakii</name>
    <name type="common">Zygosaccharomyces mrakii</name>
    <dbReference type="NCBI Taxonomy" id="42260"/>
    <lineage>
        <taxon>Eukaryota</taxon>
        <taxon>Fungi</taxon>
        <taxon>Dikarya</taxon>
        <taxon>Ascomycota</taxon>
        <taxon>Saccharomycotina</taxon>
        <taxon>Saccharomycetes</taxon>
        <taxon>Saccharomycetales</taxon>
        <taxon>Saccharomycetaceae</taxon>
        <taxon>Zygotorulaspora</taxon>
    </lineage>
</organism>
<name>A0A7H9B1F5_ZYGMR</name>
<evidence type="ECO:0000256" key="7">
    <source>
        <dbReference type="ARBA" id="ARBA00023136"/>
    </source>
</evidence>
<evidence type="ECO:0000256" key="8">
    <source>
        <dbReference type="RuleBase" id="RU367100"/>
    </source>
</evidence>
<dbReference type="PANTHER" id="PTHR40021:SF1">
    <property type="entry name" value="DEFECT AT LOW TEMPERATURE PROTEIN 1"/>
    <property type="match status" value="1"/>
</dbReference>
<comment type="subcellular location">
    <subcellularLocation>
        <location evidence="2 8">Membrane</location>
        <topology evidence="2 8">Multi-pass membrane protein</topology>
    </subcellularLocation>
</comment>
<dbReference type="AlphaFoldDB" id="A0A7H9B1F5"/>